<dbReference type="RefSeq" id="WP_256709606.1">
    <property type="nucleotide sequence ID" value="NZ_CP101914.1"/>
</dbReference>
<dbReference type="Pfam" id="PF12760">
    <property type="entry name" value="Zn_ribbon_IS1595"/>
    <property type="match status" value="1"/>
</dbReference>
<organism evidence="2 3">
    <name type="scientific">Oceanobacillus jeddahense</name>
    <dbReference type="NCBI Taxonomy" id="1462527"/>
    <lineage>
        <taxon>Bacteria</taxon>
        <taxon>Bacillati</taxon>
        <taxon>Bacillota</taxon>
        <taxon>Bacilli</taxon>
        <taxon>Bacillales</taxon>
        <taxon>Bacillaceae</taxon>
        <taxon>Oceanobacillus</taxon>
    </lineage>
</organism>
<keyword evidence="3" id="KW-1185">Reference proteome</keyword>
<accession>A0ABY5JY30</accession>
<name>A0ABY5JY30_9BACI</name>
<evidence type="ECO:0000313" key="3">
    <source>
        <dbReference type="Proteomes" id="UP001059773"/>
    </source>
</evidence>
<dbReference type="NCBIfam" id="NF033547">
    <property type="entry name" value="transpos_IS1595"/>
    <property type="match status" value="1"/>
</dbReference>
<evidence type="ECO:0000313" key="2">
    <source>
        <dbReference type="EMBL" id="UUI04705.1"/>
    </source>
</evidence>
<evidence type="ECO:0000259" key="1">
    <source>
        <dbReference type="SMART" id="SM01126"/>
    </source>
</evidence>
<dbReference type="Pfam" id="PF12762">
    <property type="entry name" value="DDE_Tnp_IS1595"/>
    <property type="match status" value="1"/>
</dbReference>
<gene>
    <name evidence="2" type="ORF">NP439_08655</name>
</gene>
<proteinExistence type="predicted"/>
<dbReference type="InterPro" id="IPR024445">
    <property type="entry name" value="Tnp_ISXO2-like"/>
</dbReference>
<feature type="domain" description="ISXO2-like transposase" evidence="1">
    <location>
        <begin position="130"/>
        <end position="271"/>
    </location>
</feature>
<protein>
    <submittedName>
        <fullName evidence="2">IS1595 family transposase</fullName>
    </submittedName>
</protein>
<sequence>MAKGKAMSLIEFQQAFGTEEKCANYLVDQRWKEGFSCPKCAHTTYYYIKTRKLFECCSCHYQTSITAGTILYKTKLSLTTWFWAMYLVAHDKRGKSALSLSQILNINYRTAWHMLRKIRAAMKERDSMYLLSGVVEMDDAYFGAPRKGKDGRGTSKSKAVIALSKDAQNHPAFLRIEVIDKVSIDEIKRVASTCVQPGSRIISDGHTSYKPLANSGYLHSSKAYYKENPETFLKMLHNIIGNAKAYIQGTYHGLGSDYLQSYFDEFCFRFNRRFYPNKIFDRLLNACILGSPHPFTEVSA</sequence>
<dbReference type="InterPro" id="IPR024442">
    <property type="entry name" value="Transposase_Zn_ribbon"/>
</dbReference>
<dbReference type="SMART" id="SM01126">
    <property type="entry name" value="DDE_Tnp_IS1595"/>
    <property type="match status" value="1"/>
</dbReference>
<reference evidence="2" key="1">
    <citation type="submission" date="2022-07" db="EMBL/GenBank/DDBJ databases">
        <title>FELIX.</title>
        <authorList>
            <person name="Wan K.H."/>
            <person name="Park S."/>
            <person name="Lawrence Q."/>
            <person name="Eichenberger J.P."/>
            <person name="Booth B.W."/>
            <person name="Piaggio A.J."/>
            <person name="Chandler J.C."/>
            <person name="Franklin A.B."/>
            <person name="Celniker S.E."/>
        </authorList>
    </citation>
    <scope>NUCLEOTIDE SEQUENCE</scope>
    <source>
        <strain evidence="2">QA-1986 374</strain>
    </source>
</reference>
<dbReference type="EMBL" id="CP101914">
    <property type="protein sequence ID" value="UUI04705.1"/>
    <property type="molecule type" value="Genomic_DNA"/>
</dbReference>
<dbReference type="Proteomes" id="UP001059773">
    <property type="component" value="Chromosome"/>
</dbReference>